<gene>
    <name evidence="5" type="ORF">E4635_07485</name>
</gene>
<dbReference type="PANTHER" id="PTHR45527:SF1">
    <property type="entry name" value="FATTY ACID SYNTHASE"/>
    <property type="match status" value="1"/>
</dbReference>
<protein>
    <submittedName>
        <fullName evidence="5">Amino acid adenylation domain-containing protein</fullName>
    </submittedName>
</protein>
<evidence type="ECO:0000313" key="6">
    <source>
        <dbReference type="Proteomes" id="UP000297407"/>
    </source>
</evidence>
<dbReference type="PRINTS" id="PR00154">
    <property type="entry name" value="AMPBINDING"/>
</dbReference>
<dbReference type="Gene3D" id="2.30.38.10">
    <property type="entry name" value="Luciferase, Domain 3"/>
    <property type="match status" value="1"/>
</dbReference>
<dbReference type="NCBIfam" id="TIGR01733">
    <property type="entry name" value="AA-adenyl-dom"/>
    <property type="match status" value="1"/>
</dbReference>
<evidence type="ECO:0000313" key="5">
    <source>
        <dbReference type="EMBL" id="TGD58749.1"/>
    </source>
</evidence>
<dbReference type="Gene3D" id="3.30.559.10">
    <property type="entry name" value="Chloramphenicol acetyltransferase-like domain"/>
    <property type="match status" value="2"/>
</dbReference>
<dbReference type="InterPro" id="IPR020459">
    <property type="entry name" value="AMP-binding"/>
</dbReference>
<dbReference type="PROSITE" id="PS00455">
    <property type="entry name" value="AMP_BINDING"/>
    <property type="match status" value="1"/>
</dbReference>
<comment type="cofactor">
    <cofactor evidence="1">
        <name>pantetheine 4'-phosphate</name>
        <dbReference type="ChEBI" id="CHEBI:47942"/>
    </cofactor>
</comment>
<dbReference type="Pfam" id="PF00668">
    <property type="entry name" value="Condensation"/>
    <property type="match status" value="2"/>
</dbReference>
<evidence type="ECO:0000256" key="1">
    <source>
        <dbReference type="ARBA" id="ARBA00001957"/>
    </source>
</evidence>
<dbReference type="SUPFAM" id="SSF47336">
    <property type="entry name" value="ACP-like"/>
    <property type="match status" value="1"/>
</dbReference>
<dbReference type="InterPro" id="IPR009081">
    <property type="entry name" value="PP-bd_ACP"/>
</dbReference>
<feature type="domain" description="Carrier" evidence="4">
    <location>
        <begin position="1012"/>
        <end position="1087"/>
    </location>
</feature>
<dbReference type="Gene3D" id="3.40.50.980">
    <property type="match status" value="2"/>
</dbReference>
<dbReference type="InterPro" id="IPR045851">
    <property type="entry name" value="AMP-bd_C_sf"/>
</dbReference>
<dbReference type="InterPro" id="IPR020845">
    <property type="entry name" value="AMP-binding_CS"/>
</dbReference>
<dbReference type="OrthoDB" id="9778690at2"/>
<dbReference type="InterPro" id="IPR023213">
    <property type="entry name" value="CAT-like_dom_sf"/>
</dbReference>
<dbReference type="PANTHER" id="PTHR45527">
    <property type="entry name" value="NONRIBOSOMAL PEPTIDE SYNTHETASE"/>
    <property type="match status" value="1"/>
</dbReference>
<name>A0A4Z0L9P4_9FLAO</name>
<evidence type="ECO:0000259" key="4">
    <source>
        <dbReference type="PROSITE" id="PS50075"/>
    </source>
</evidence>
<dbReference type="Gene3D" id="1.10.10.1830">
    <property type="entry name" value="Non-ribosomal peptide synthase, adenylation domain"/>
    <property type="match status" value="1"/>
</dbReference>
<dbReference type="InterPro" id="IPR000873">
    <property type="entry name" value="AMP-dep_synth/lig_dom"/>
</dbReference>
<dbReference type="InterPro" id="IPR044894">
    <property type="entry name" value="TubC_N_sf"/>
</dbReference>
<reference evidence="5 6" key="1">
    <citation type="submission" date="2019-04" db="EMBL/GenBank/DDBJ databases">
        <title>Flavobacterium sp. strain DS2-A Genome sequencing and assembly.</title>
        <authorList>
            <person name="Kim I."/>
        </authorList>
    </citation>
    <scope>NUCLEOTIDE SEQUENCE [LARGE SCALE GENOMIC DNA]</scope>
    <source>
        <strain evidence="5 6">DS2-A</strain>
    </source>
</reference>
<dbReference type="CDD" id="cd19531">
    <property type="entry name" value="LCL_NRPS-like"/>
    <property type="match status" value="2"/>
</dbReference>
<dbReference type="InterPro" id="IPR036736">
    <property type="entry name" value="ACP-like_sf"/>
</dbReference>
<dbReference type="InterPro" id="IPR001242">
    <property type="entry name" value="Condensation_dom"/>
</dbReference>
<evidence type="ECO:0000256" key="3">
    <source>
        <dbReference type="ARBA" id="ARBA00022553"/>
    </source>
</evidence>
<dbReference type="EMBL" id="SRLH01000003">
    <property type="protein sequence ID" value="TGD58749.1"/>
    <property type="molecule type" value="Genomic_DNA"/>
</dbReference>
<keyword evidence="2" id="KW-0596">Phosphopantetheine</keyword>
<dbReference type="Gene3D" id="1.10.1200.10">
    <property type="entry name" value="ACP-like"/>
    <property type="match status" value="1"/>
</dbReference>
<dbReference type="Proteomes" id="UP000297407">
    <property type="component" value="Unassembled WGS sequence"/>
</dbReference>
<dbReference type="Pfam" id="PF00501">
    <property type="entry name" value="AMP-binding"/>
    <property type="match status" value="1"/>
</dbReference>
<dbReference type="GO" id="GO:0005829">
    <property type="term" value="C:cytosol"/>
    <property type="evidence" value="ECO:0007669"/>
    <property type="project" value="TreeGrafter"/>
</dbReference>
<dbReference type="InterPro" id="IPR010071">
    <property type="entry name" value="AA_adenyl_dom"/>
</dbReference>
<dbReference type="CDD" id="cd05930">
    <property type="entry name" value="A_NRPS"/>
    <property type="match status" value="1"/>
</dbReference>
<comment type="caution">
    <text evidence="5">The sequence shown here is derived from an EMBL/GenBank/DDBJ whole genome shotgun (WGS) entry which is preliminary data.</text>
</comment>
<dbReference type="GO" id="GO:0044550">
    <property type="term" value="P:secondary metabolite biosynthetic process"/>
    <property type="evidence" value="ECO:0007669"/>
    <property type="project" value="TreeGrafter"/>
</dbReference>
<dbReference type="SUPFAM" id="SSF52777">
    <property type="entry name" value="CoA-dependent acyltransferases"/>
    <property type="match status" value="4"/>
</dbReference>
<keyword evidence="3" id="KW-0597">Phosphoprotein</keyword>
<dbReference type="RefSeq" id="WP_135526009.1">
    <property type="nucleotide sequence ID" value="NZ_SRLH01000003.1"/>
</dbReference>
<evidence type="ECO:0000256" key="2">
    <source>
        <dbReference type="ARBA" id="ARBA00022450"/>
    </source>
</evidence>
<dbReference type="Gene3D" id="3.30.300.30">
    <property type="match status" value="1"/>
</dbReference>
<proteinExistence type="predicted"/>
<organism evidence="5 6">
    <name type="scientific">Flavobacterium humi</name>
    <dbReference type="NCBI Taxonomy" id="2562683"/>
    <lineage>
        <taxon>Bacteria</taxon>
        <taxon>Pseudomonadati</taxon>
        <taxon>Bacteroidota</taxon>
        <taxon>Flavobacteriia</taxon>
        <taxon>Flavobacteriales</taxon>
        <taxon>Flavobacteriaceae</taxon>
        <taxon>Flavobacterium</taxon>
    </lineage>
</organism>
<keyword evidence="6" id="KW-1185">Reference proteome</keyword>
<dbReference type="GO" id="GO:0043041">
    <property type="term" value="P:amino acid activation for nonribosomal peptide biosynthetic process"/>
    <property type="evidence" value="ECO:0007669"/>
    <property type="project" value="TreeGrafter"/>
</dbReference>
<dbReference type="GO" id="GO:0003824">
    <property type="term" value="F:catalytic activity"/>
    <property type="evidence" value="ECO:0007669"/>
    <property type="project" value="InterPro"/>
</dbReference>
<dbReference type="SUPFAM" id="SSF56801">
    <property type="entry name" value="Acetyl-CoA synthetase-like"/>
    <property type="match status" value="1"/>
</dbReference>
<dbReference type="Pfam" id="PF18563">
    <property type="entry name" value="TubC_N"/>
    <property type="match status" value="1"/>
</dbReference>
<dbReference type="FunFam" id="1.10.1200.10:FF:000005">
    <property type="entry name" value="Nonribosomal peptide synthetase 1"/>
    <property type="match status" value="1"/>
</dbReference>
<dbReference type="Pfam" id="PF13193">
    <property type="entry name" value="AMP-binding_C"/>
    <property type="match status" value="1"/>
</dbReference>
<dbReference type="Pfam" id="PF00550">
    <property type="entry name" value="PP-binding"/>
    <property type="match status" value="1"/>
</dbReference>
<dbReference type="InterPro" id="IPR041464">
    <property type="entry name" value="TubC_N"/>
</dbReference>
<dbReference type="PROSITE" id="PS50075">
    <property type="entry name" value="CARRIER"/>
    <property type="match status" value="1"/>
</dbReference>
<sequence>MKTEIIHKLLSLGVQLKIVEGNLKVNAPKGVLTKELLEEISAHKAYLINLITANSSIPRAEAKESYAVTPTQYFMWFTHEYLGGSRAYNITATLKLQGELDKNLLEKAFQYVIARHESLRTFFRKNQNDEVQQYIRTEEEITFRLQTMDLQHLSKEQLHDQIKQEYQKSFDLGKDFLLSATLLKSKSAAHILVFVLHHIIGDGWSLQLLTREVMLAYNSLVSETAIPLTPLALQYKDYSEWLSGKLSQPEYAAKLDYWKQQFATKPVGLDLVQGKRPAVKTYTGRIHQHEFPKPFSAALINFAREHQMTLFMLLSGGLSGLFSRYTGQNDITLGTTVAGREHADLEHQIGLYSNALPIRAQFEKEDSFLSLMQKQKQTLLKAYENKEYPFTALVNHLSLPKDQSRSALFDIMVLLQNHQGMEINDQKGINGVTASEYTEIERGVSQLDISFVFVEKEEGLSLSVEYNTDIYTEGFIVALLHHFEAFLKTGMQQPDQAIHTIEMVTPAEKNKLLTEFNTPPVSCGPSETVVHLISAIAEKNPNKTALIYQGEETSYAFLEEYSNRLAHHLENRFAIRKGDFIGIALERNSWTIITMLAILKTGAVYVPIDPAYPETRKHYISEDSDCRLIITNAVLEECKDRMHGYPPKYASEATPEDLAYIIYTSGSTGKPKGVQITHASLADYATTFQTYFEITAQDSIVQQASISFDTSIEEIFPILISGGTLVSYETKSDFEGLFRLCEQHKITVLSTNPYALQFLNNAYGNYNLAIRALISGGDVLKPEYIHNLWDKVAVYNTYGPTESTVCATYYPVTNLQTAIPIGKPIANRQVYILEPGTTQLAPIGVAGELCISGEGLSSGYLNQPELTREKFVPHPFHPETLLYRTGDLAYWLADGNIGYIGRIDHQVKIRGFRIELGEIEAALLEYSQEMLQAIADVKEVNGEKVLVGYYVCGTAIDKSSLRTYLQERLPEHMVPAFYIALDSLPLTSNGKTDRKALPDVNGDDLIRREYVAPRNSLEEEIATIWKEILSLDTVGITDNFFELGGHSLILLQVMNKIQKQLHKNISFKDFFSHPTIEGLSGKLTDFDYQSIPKAPESVSYPISSTQKQLWILSQFEGGTMAYNISIAVKIKGALDTDKLEESFQMLLNRHEILRTTFQWNEKGTIEQFIAGQGTVHLNIEKVEFLSEENKEHAIKQYINAANEAPFDLQKAPLLKVSLIKTNHNEHLVFFSMHHIIGDGWSLEIIINEVLRSYNSLTNQREIGLQELDIQFKDFVSWRNGQKEDYLQSEAYWLGQFTGTLPVLTIPSLKDRPLTKTFNGGKKSHQFSYEFSNELKAFAQNQDITLFMALLSGVNVLLYTYSNQEDIIIGTPLAGRNHPDTENLIGLFLNIIPIRSRIEAEGTFEDFLQRQKNNLLHSFRHQDYPLIDLIEKLDLDRDASRSPLFDVMMSLNAENKIIDYSAFQAFEIERFEIEKEAAQFDLNFVFNESGPLGLTIEYNTDIFEAFEIERIFSDFEKIWNKAFANPAMALNEFTASKKETKKRNINRMSDFLKI</sequence>
<accession>A0A4Z0L9P4</accession>
<dbReference type="InterPro" id="IPR025110">
    <property type="entry name" value="AMP-bd_C"/>
</dbReference>
<dbReference type="Gene3D" id="3.30.559.30">
    <property type="entry name" value="Nonribosomal peptide synthetase, condensation domain"/>
    <property type="match status" value="2"/>
</dbReference>
<dbReference type="GO" id="GO:0031177">
    <property type="term" value="F:phosphopantetheine binding"/>
    <property type="evidence" value="ECO:0007669"/>
    <property type="project" value="TreeGrafter"/>
</dbReference>